<organism evidence="9 10">
    <name type="scientific">Marinomonas rhizomae</name>
    <dbReference type="NCBI Taxonomy" id="491948"/>
    <lineage>
        <taxon>Bacteria</taxon>
        <taxon>Pseudomonadati</taxon>
        <taxon>Pseudomonadota</taxon>
        <taxon>Gammaproteobacteria</taxon>
        <taxon>Oceanospirillales</taxon>
        <taxon>Oceanospirillaceae</taxon>
        <taxon>Marinomonas</taxon>
    </lineage>
</organism>
<evidence type="ECO:0000256" key="2">
    <source>
        <dbReference type="ARBA" id="ARBA00022692"/>
    </source>
</evidence>
<keyword evidence="3 5" id="KW-1133">Transmembrane helix</keyword>
<dbReference type="SUPFAM" id="SSF55073">
    <property type="entry name" value="Nucleotide cyclase"/>
    <property type="match status" value="1"/>
</dbReference>
<dbReference type="PROSITE" id="PS50839">
    <property type="entry name" value="CHASE"/>
    <property type="match status" value="1"/>
</dbReference>
<dbReference type="InterPro" id="IPR043128">
    <property type="entry name" value="Rev_trsase/Diguanyl_cyclase"/>
</dbReference>
<evidence type="ECO:0000259" key="6">
    <source>
        <dbReference type="PROSITE" id="PS50839"/>
    </source>
</evidence>
<dbReference type="InterPro" id="IPR035919">
    <property type="entry name" value="EAL_sf"/>
</dbReference>
<dbReference type="Gene3D" id="3.30.450.350">
    <property type="entry name" value="CHASE domain"/>
    <property type="match status" value="1"/>
</dbReference>
<dbReference type="InterPro" id="IPR029787">
    <property type="entry name" value="Nucleotide_cyclase"/>
</dbReference>
<dbReference type="PANTHER" id="PTHR33121:SF19">
    <property type="entry name" value="CYCLIC DI-GMP PHOSPHODIESTERASE PA2567"/>
    <property type="match status" value="1"/>
</dbReference>
<dbReference type="Pfam" id="PF00563">
    <property type="entry name" value="EAL"/>
    <property type="match status" value="1"/>
</dbReference>
<feature type="transmembrane region" description="Helical" evidence="5">
    <location>
        <begin position="6"/>
        <end position="27"/>
    </location>
</feature>
<evidence type="ECO:0000256" key="4">
    <source>
        <dbReference type="ARBA" id="ARBA00023136"/>
    </source>
</evidence>
<dbReference type="GO" id="GO:0007165">
    <property type="term" value="P:signal transduction"/>
    <property type="evidence" value="ECO:0007669"/>
    <property type="project" value="UniProtKB-ARBA"/>
</dbReference>
<proteinExistence type="predicted"/>
<dbReference type="SMART" id="SM00267">
    <property type="entry name" value="GGDEF"/>
    <property type="match status" value="1"/>
</dbReference>
<keyword evidence="4 5" id="KW-0472">Membrane</keyword>
<comment type="subcellular location">
    <subcellularLocation>
        <location evidence="1">Membrane</location>
    </subcellularLocation>
</comment>
<evidence type="ECO:0000256" key="3">
    <source>
        <dbReference type="ARBA" id="ARBA00022989"/>
    </source>
</evidence>
<feature type="domain" description="CHASE" evidence="6">
    <location>
        <begin position="128"/>
        <end position="230"/>
    </location>
</feature>
<dbReference type="InterPro" id="IPR006189">
    <property type="entry name" value="CHASE_dom"/>
</dbReference>
<dbReference type="PANTHER" id="PTHR33121">
    <property type="entry name" value="CYCLIC DI-GMP PHOSPHODIESTERASE PDEF"/>
    <property type="match status" value="1"/>
</dbReference>
<evidence type="ECO:0000259" key="7">
    <source>
        <dbReference type="PROSITE" id="PS50883"/>
    </source>
</evidence>
<dbReference type="NCBIfam" id="TIGR00254">
    <property type="entry name" value="GGDEF"/>
    <property type="match status" value="1"/>
</dbReference>
<dbReference type="SUPFAM" id="SSF141868">
    <property type="entry name" value="EAL domain-like"/>
    <property type="match status" value="1"/>
</dbReference>
<dbReference type="SMART" id="SM01079">
    <property type="entry name" value="CHASE"/>
    <property type="match status" value="1"/>
</dbReference>
<evidence type="ECO:0000259" key="8">
    <source>
        <dbReference type="PROSITE" id="PS50887"/>
    </source>
</evidence>
<dbReference type="CDD" id="cd01948">
    <property type="entry name" value="EAL"/>
    <property type="match status" value="1"/>
</dbReference>
<dbReference type="InterPro" id="IPR000160">
    <property type="entry name" value="GGDEF_dom"/>
</dbReference>
<dbReference type="Gene3D" id="3.30.70.270">
    <property type="match status" value="1"/>
</dbReference>
<dbReference type="GO" id="GO:0071111">
    <property type="term" value="F:cyclic-guanylate-specific phosphodiesterase activity"/>
    <property type="evidence" value="ECO:0007669"/>
    <property type="project" value="InterPro"/>
</dbReference>
<gene>
    <name evidence="9" type="ORF">DFP80_101325</name>
</gene>
<evidence type="ECO:0000256" key="5">
    <source>
        <dbReference type="SAM" id="Phobius"/>
    </source>
</evidence>
<dbReference type="PROSITE" id="PS50883">
    <property type="entry name" value="EAL"/>
    <property type="match status" value="1"/>
</dbReference>
<feature type="domain" description="GGDEF" evidence="8">
    <location>
        <begin position="364"/>
        <end position="499"/>
    </location>
</feature>
<dbReference type="InterPro" id="IPR050706">
    <property type="entry name" value="Cyclic-di-GMP_PDE-like"/>
</dbReference>
<dbReference type="GO" id="GO:0016020">
    <property type="term" value="C:membrane"/>
    <property type="evidence" value="ECO:0007669"/>
    <property type="project" value="UniProtKB-SubCell"/>
</dbReference>
<sequence>MKFNKAHYLVFCFVFLCGIGASVALLFEERAYVDSNQKAMGADFTDKLNDALRQYTLELTSVAAFIQSNKGEVSESHFSRFAQNLMMSPGVSLFFAQYLPIDKKHEYQLQQRVLLSNPNFKIFPDGDREEYLPLTLLYPDKIPYGYDILSSQYRDLESVYLARSSYALAASMPIALPFSNVMRNKQADTIILSAPVYLPLDSRVYKLTDSVGFHGIVGAYFNVNSLLNFVAPSVSGDLFYRIADVSSDEPVWLVDSTRGAAWDEGNYETHYLSVANRQWRLDTRHSVSVWSRGHWLPAILAFLVFTAIACFLSFYTRKLSLTYFSALDAVNERIEVDELTGLSSRYHIQHTLNELIGCCEKDDKQLATLILDLDHFKTINDAFGHEIGDKLLSSVSKRLLSILPDDAVIGYLGGDAFLVLLMQDDYQDRPSLDIVATDLIKKISQSYFVEGLTLNIGCSIGLALYPEFGKDAVTLIKNADMAVYQAKTLGRATYHFYDGEMGRRFARNVRIETRLRKALQTEGLELHFQPKVDLITERCVGVEALLRWEDKELGAVSPAEFIPIAEQTGVILPLGDWVFEQAFRHIKEWEEQGITVPPIAINCSAAQLKRVDFLPNLLSLLDKYKIDPSSLEIEVTESILIEDAESCAELLRQISRLGVKLAIDDFGTGYSSLSYLKDLPFHYVKIDQVFIRDIVEDRKHAALTHAIVSLGHNLNLKVIAEGITNIDQLIMLQEFGCDIGQGYLFSKALGANTMGSDPMIVALNEQEGLDKQE</sequence>
<dbReference type="EMBL" id="QNSE01000001">
    <property type="protein sequence ID" value="RBP85830.1"/>
    <property type="molecule type" value="Genomic_DNA"/>
</dbReference>
<feature type="transmembrane region" description="Helical" evidence="5">
    <location>
        <begin position="294"/>
        <end position="315"/>
    </location>
</feature>
<keyword evidence="2 5" id="KW-0812">Transmembrane</keyword>
<evidence type="ECO:0000256" key="1">
    <source>
        <dbReference type="ARBA" id="ARBA00004370"/>
    </source>
</evidence>
<dbReference type="Gene3D" id="3.20.20.450">
    <property type="entry name" value="EAL domain"/>
    <property type="match status" value="1"/>
</dbReference>
<dbReference type="Pfam" id="PF00990">
    <property type="entry name" value="GGDEF"/>
    <property type="match status" value="1"/>
</dbReference>
<comment type="caution">
    <text evidence="9">The sequence shown here is derived from an EMBL/GenBank/DDBJ whole genome shotgun (WGS) entry which is preliminary data.</text>
</comment>
<dbReference type="Pfam" id="PF03924">
    <property type="entry name" value="CHASE"/>
    <property type="match status" value="1"/>
</dbReference>
<dbReference type="InterPro" id="IPR042240">
    <property type="entry name" value="CHASE_sf"/>
</dbReference>
<accession>A0A366JH74</accession>
<dbReference type="Proteomes" id="UP000252792">
    <property type="component" value="Unassembled WGS sequence"/>
</dbReference>
<name>A0A366JH74_9GAMM</name>
<dbReference type="CDD" id="cd01949">
    <property type="entry name" value="GGDEF"/>
    <property type="match status" value="1"/>
</dbReference>
<dbReference type="InterPro" id="IPR001633">
    <property type="entry name" value="EAL_dom"/>
</dbReference>
<evidence type="ECO:0000313" key="9">
    <source>
        <dbReference type="EMBL" id="RBP85830.1"/>
    </source>
</evidence>
<dbReference type="SMART" id="SM00052">
    <property type="entry name" value="EAL"/>
    <property type="match status" value="1"/>
</dbReference>
<keyword evidence="10" id="KW-1185">Reference proteome</keyword>
<evidence type="ECO:0000313" key="10">
    <source>
        <dbReference type="Proteomes" id="UP000252792"/>
    </source>
</evidence>
<protein>
    <submittedName>
        <fullName evidence="9">Diguanylate cyclase (GGDEF)-like protein</fullName>
    </submittedName>
</protein>
<dbReference type="PROSITE" id="PS50887">
    <property type="entry name" value="GGDEF"/>
    <property type="match status" value="1"/>
</dbReference>
<reference evidence="9 10" key="1">
    <citation type="submission" date="2018-06" db="EMBL/GenBank/DDBJ databases">
        <title>Genomic Encyclopedia of Type Strains, Phase III (KMG-III): the genomes of soil and plant-associated and newly described type strains.</title>
        <authorList>
            <person name="Whitman W."/>
        </authorList>
    </citation>
    <scope>NUCLEOTIDE SEQUENCE [LARGE SCALE GENOMIC DNA]</scope>
    <source>
        <strain evidence="9 10">CECT 7377</strain>
    </source>
</reference>
<feature type="domain" description="EAL" evidence="7">
    <location>
        <begin position="508"/>
        <end position="762"/>
    </location>
</feature>
<dbReference type="AlphaFoldDB" id="A0A366JH74"/>